<dbReference type="InterPro" id="IPR018950">
    <property type="entry name" value="DiS-bond_isomerase_DsbC/G_N"/>
</dbReference>
<dbReference type="InterPro" id="IPR033954">
    <property type="entry name" value="DiS-bond_Isoase_DsbC/G"/>
</dbReference>
<keyword evidence="11" id="KW-1185">Reference proteome</keyword>
<comment type="caution">
    <text evidence="10">The sequence shown here is derived from an EMBL/GenBank/DDBJ whole genome shotgun (WGS) entry which is preliminary data.</text>
</comment>
<evidence type="ECO:0000259" key="8">
    <source>
        <dbReference type="Pfam" id="PF10411"/>
    </source>
</evidence>
<proteinExistence type="inferred from homology"/>
<sequence length="255" mass="27571">MRQNFPGRLLATCLAVLTSLAAVSIAEAAGKTGSADVESAITQRLESAIPGLQVQQVAPSDIDGFYAVSTNNPDMIYSTADGQYFFVGDLYRVSDQGDLDNVTEKARAKTRAERIAKVDPADMITFSPKGKSKADIYVFTDIDCPYCRKLHKEVPRLNELGIAVHYLAYPRTGPNTPSFRKYVSVWCSDDPKEAMDNAKAGNAVPSKTCDNPVLEQYRLGGEVGVTGTPAIVLEDGRMVRGYVPSDQLAKGLGIL</sequence>
<dbReference type="InterPro" id="IPR051470">
    <property type="entry name" value="Thiol:disulfide_interchange"/>
</dbReference>
<evidence type="ECO:0000313" key="10">
    <source>
        <dbReference type="EMBL" id="TBW57843.1"/>
    </source>
</evidence>
<dbReference type="InterPro" id="IPR036249">
    <property type="entry name" value="Thioredoxin-like_sf"/>
</dbReference>
<accession>A0ABY1ZMW8</accession>
<dbReference type="PANTHER" id="PTHR35272:SF3">
    <property type="entry name" value="THIOL:DISULFIDE INTERCHANGE PROTEIN DSBC"/>
    <property type="match status" value="1"/>
</dbReference>
<feature type="signal peptide" evidence="7">
    <location>
        <begin position="1"/>
        <end position="28"/>
    </location>
</feature>
<dbReference type="Gene3D" id="3.10.450.70">
    <property type="entry name" value="Disulphide bond isomerase, DsbC/G, N-terminal"/>
    <property type="match status" value="1"/>
</dbReference>
<evidence type="ECO:0000259" key="9">
    <source>
        <dbReference type="Pfam" id="PF13098"/>
    </source>
</evidence>
<evidence type="ECO:0000256" key="2">
    <source>
        <dbReference type="ARBA" id="ARBA00009813"/>
    </source>
</evidence>
<dbReference type="Proteomes" id="UP000313645">
    <property type="component" value="Unassembled WGS sequence"/>
</dbReference>
<keyword evidence="5" id="KW-1015">Disulfide bond</keyword>
<protein>
    <recommendedName>
        <fullName evidence="7">Thiol:disulfide interchange protein</fullName>
    </recommendedName>
</protein>
<dbReference type="SUPFAM" id="SSF54423">
    <property type="entry name" value="DsbC/DsbG N-terminal domain-like"/>
    <property type="match status" value="1"/>
</dbReference>
<reference evidence="10 11" key="1">
    <citation type="submission" date="2019-02" db="EMBL/GenBank/DDBJ databases">
        <title>Marinobacter halodurans sp. nov., a marine bacterium isolated from sea tidal flat.</title>
        <authorList>
            <person name="Yoo Y."/>
            <person name="Lee D.W."/>
            <person name="Kim B.S."/>
            <person name="Kim J.-J."/>
        </authorList>
    </citation>
    <scope>NUCLEOTIDE SEQUENCE [LARGE SCALE GENOMIC DNA]</scope>
    <source>
        <strain evidence="10 11">YJ-S3-2</strain>
    </source>
</reference>
<dbReference type="PANTHER" id="PTHR35272">
    <property type="entry name" value="THIOL:DISULFIDE INTERCHANGE PROTEIN DSBC-RELATED"/>
    <property type="match status" value="1"/>
</dbReference>
<comment type="function">
    <text evidence="7">Required for disulfide bond formation in some periplasmic proteins. Acts by transferring its disulfide bond to other proteins and is reduced in the process.</text>
</comment>
<dbReference type="Pfam" id="PF10411">
    <property type="entry name" value="DsbC_N"/>
    <property type="match status" value="1"/>
</dbReference>
<dbReference type="SUPFAM" id="SSF52833">
    <property type="entry name" value="Thioredoxin-like"/>
    <property type="match status" value="1"/>
</dbReference>
<evidence type="ECO:0000256" key="4">
    <source>
        <dbReference type="ARBA" id="ARBA00022764"/>
    </source>
</evidence>
<comment type="similarity">
    <text evidence="2 7">Belongs to the thioredoxin family. DsbC subfamily.</text>
</comment>
<gene>
    <name evidence="10" type="ORF">EZI54_05155</name>
</gene>
<feature type="domain" description="Disulphide bond isomerase DsbC/G N-terminal" evidence="8">
    <location>
        <begin position="35"/>
        <end position="104"/>
    </location>
</feature>
<dbReference type="EMBL" id="SJDL01000006">
    <property type="protein sequence ID" value="TBW57843.1"/>
    <property type="molecule type" value="Genomic_DNA"/>
</dbReference>
<dbReference type="InterPro" id="IPR012336">
    <property type="entry name" value="Thioredoxin-like_fold"/>
</dbReference>
<dbReference type="Pfam" id="PF13098">
    <property type="entry name" value="Thioredoxin_2"/>
    <property type="match status" value="1"/>
</dbReference>
<feature type="chain" id="PRO_5045008437" description="Thiol:disulfide interchange protein" evidence="7">
    <location>
        <begin position="29"/>
        <end position="255"/>
    </location>
</feature>
<comment type="subcellular location">
    <subcellularLocation>
        <location evidence="1 7">Periplasm</location>
    </subcellularLocation>
</comment>
<dbReference type="InterPro" id="IPR009094">
    <property type="entry name" value="DiS-bond_isomerase_DsbC/G_N_sf"/>
</dbReference>
<evidence type="ECO:0000256" key="3">
    <source>
        <dbReference type="ARBA" id="ARBA00022729"/>
    </source>
</evidence>
<evidence type="ECO:0000256" key="1">
    <source>
        <dbReference type="ARBA" id="ARBA00004418"/>
    </source>
</evidence>
<keyword evidence="6 7" id="KW-0676">Redox-active center</keyword>
<keyword evidence="4 7" id="KW-0574">Periplasm</keyword>
<organism evidence="10 11">
    <name type="scientific">Marinobacter halodurans</name>
    <dbReference type="NCBI Taxonomy" id="2528979"/>
    <lineage>
        <taxon>Bacteria</taxon>
        <taxon>Pseudomonadati</taxon>
        <taxon>Pseudomonadota</taxon>
        <taxon>Gammaproteobacteria</taxon>
        <taxon>Pseudomonadales</taxon>
        <taxon>Marinobacteraceae</taxon>
        <taxon>Marinobacter</taxon>
    </lineage>
</organism>
<dbReference type="RefSeq" id="WP_131479741.1">
    <property type="nucleotide sequence ID" value="NZ_SJDL01000006.1"/>
</dbReference>
<feature type="domain" description="Thioredoxin-like fold" evidence="9">
    <location>
        <begin position="129"/>
        <end position="250"/>
    </location>
</feature>
<name>A0ABY1ZMW8_9GAMM</name>
<evidence type="ECO:0000256" key="5">
    <source>
        <dbReference type="ARBA" id="ARBA00023157"/>
    </source>
</evidence>
<evidence type="ECO:0000256" key="7">
    <source>
        <dbReference type="RuleBase" id="RU364038"/>
    </source>
</evidence>
<dbReference type="CDD" id="cd03020">
    <property type="entry name" value="DsbA_DsbC_DsbG"/>
    <property type="match status" value="1"/>
</dbReference>
<dbReference type="Gene3D" id="3.40.30.10">
    <property type="entry name" value="Glutaredoxin"/>
    <property type="match status" value="1"/>
</dbReference>
<evidence type="ECO:0000313" key="11">
    <source>
        <dbReference type="Proteomes" id="UP000313645"/>
    </source>
</evidence>
<keyword evidence="3 7" id="KW-0732">Signal</keyword>
<evidence type="ECO:0000256" key="6">
    <source>
        <dbReference type="ARBA" id="ARBA00023284"/>
    </source>
</evidence>